<dbReference type="PANTHER" id="PTHR42709">
    <property type="entry name" value="ALKALINE PHOSPHATASE LIKE PROTEIN"/>
    <property type="match status" value="1"/>
</dbReference>
<name>A0A1M7L2B4_9FIRM</name>
<dbReference type="OrthoDB" id="9813426at2"/>
<proteinExistence type="inferred from homology"/>
<keyword evidence="4 7" id="KW-0812">Transmembrane</keyword>
<sequence length="200" mass="22795">MQEFIIEIINNYGYAGIFFLIAIENIFPPIPSEVILIFGGFVTVYTNMKVWGVVVSATLGAVAGAIFLYEIGRKFTTEKVERIFSRGIFKVFRLKKEDLSNARRWFDKYGSKAVLICRFIPFMRSIISVPAGMARMKMNIFLLLTVIGTFIWNTVLVFLGRLAGNAWDKVVLYMDYYSMTVGSLIFLILGLILVKKKLKI</sequence>
<reference evidence="10" key="1">
    <citation type="submission" date="2016-11" db="EMBL/GenBank/DDBJ databases">
        <authorList>
            <person name="Varghese N."/>
            <person name="Submissions S."/>
        </authorList>
    </citation>
    <scope>NUCLEOTIDE SEQUENCE [LARGE SCALE GENOMIC DNA]</scope>
    <source>
        <strain evidence="10">DSM 18802</strain>
    </source>
</reference>
<keyword evidence="6 7" id="KW-0472">Membrane</keyword>
<keyword evidence="3" id="KW-1003">Cell membrane</keyword>
<comment type="subcellular location">
    <subcellularLocation>
        <location evidence="1">Cell membrane</location>
        <topology evidence="1">Multi-pass membrane protein</topology>
    </subcellularLocation>
</comment>
<dbReference type="InterPro" id="IPR051311">
    <property type="entry name" value="DedA_domain"/>
</dbReference>
<dbReference type="STRING" id="447595.SAMN05660826_01763"/>
<evidence type="ECO:0000259" key="8">
    <source>
        <dbReference type="Pfam" id="PF09335"/>
    </source>
</evidence>
<feature type="transmembrane region" description="Helical" evidence="7">
    <location>
        <begin position="176"/>
        <end position="194"/>
    </location>
</feature>
<dbReference type="EMBL" id="FRCR01000010">
    <property type="protein sequence ID" value="SHM72045.1"/>
    <property type="molecule type" value="Genomic_DNA"/>
</dbReference>
<evidence type="ECO:0000313" key="9">
    <source>
        <dbReference type="EMBL" id="SHM72045.1"/>
    </source>
</evidence>
<feature type="transmembrane region" description="Helical" evidence="7">
    <location>
        <begin position="12"/>
        <end position="30"/>
    </location>
</feature>
<evidence type="ECO:0000256" key="4">
    <source>
        <dbReference type="ARBA" id="ARBA00022692"/>
    </source>
</evidence>
<evidence type="ECO:0000256" key="2">
    <source>
        <dbReference type="ARBA" id="ARBA00010792"/>
    </source>
</evidence>
<comment type="similarity">
    <text evidence="2">Belongs to the DedA family.</text>
</comment>
<organism evidence="9 10">
    <name type="scientific">Caldanaerovirga acetigignens</name>
    <dbReference type="NCBI Taxonomy" id="447595"/>
    <lineage>
        <taxon>Bacteria</taxon>
        <taxon>Bacillati</taxon>
        <taxon>Bacillota</taxon>
        <taxon>Clostridia</taxon>
        <taxon>Thermosediminibacterales</taxon>
        <taxon>Thermosediminibacteraceae</taxon>
        <taxon>Caldanaerovirga</taxon>
    </lineage>
</organism>
<feature type="transmembrane region" description="Helical" evidence="7">
    <location>
        <begin position="50"/>
        <end position="69"/>
    </location>
</feature>
<evidence type="ECO:0000313" key="10">
    <source>
        <dbReference type="Proteomes" id="UP000184375"/>
    </source>
</evidence>
<dbReference type="GO" id="GO:0005886">
    <property type="term" value="C:plasma membrane"/>
    <property type="evidence" value="ECO:0007669"/>
    <property type="project" value="UniProtKB-SubCell"/>
</dbReference>
<gene>
    <name evidence="9" type="ORF">SAMN05660826_01763</name>
</gene>
<feature type="domain" description="VTT" evidence="8">
    <location>
        <begin position="30"/>
        <end position="161"/>
    </location>
</feature>
<evidence type="ECO:0000256" key="5">
    <source>
        <dbReference type="ARBA" id="ARBA00022989"/>
    </source>
</evidence>
<dbReference type="InterPro" id="IPR032816">
    <property type="entry name" value="VTT_dom"/>
</dbReference>
<keyword evidence="5 7" id="KW-1133">Transmembrane helix</keyword>
<evidence type="ECO:0000256" key="3">
    <source>
        <dbReference type="ARBA" id="ARBA00022475"/>
    </source>
</evidence>
<evidence type="ECO:0000256" key="7">
    <source>
        <dbReference type="SAM" id="Phobius"/>
    </source>
</evidence>
<dbReference type="AlphaFoldDB" id="A0A1M7L2B4"/>
<feature type="transmembrane region" description="Helical" evidence="7">
    <location>
        <begin position="140"/>
        <end position="164"/>
    </location>
</feature>
<evidence type="ECO:0000256" key="6">
    <source>
        <dbReference type="ARBA" id="ARBA00023136"/>
    </source>
</evidence>
<dbReference type="Proteomes" id="UP000184375">
    <property type="component" value="Unassembled WGS sequence"/>
</dbReference>
<keyword evidence="10" id="KW-1185">Reference proteome</keyword>
<dbReference type="Pfam" id="PF09335">
    <property type="entry name" value="VTT_dom"/>
    <property type="match status" value="1"/>
</dbReference>
<protein>
    <submittedName>
        <fullName evidence="9">SNARE associated Golgi protein</fullName>
    </submittedName>
</protein>
<accession>A0A1M7L2B4</accession>
<dbReference type="PANTHER" id="PTHR42709:SF6">
    <property type="entry name" value="UNDECAPRENYL PHOSPHATE TRANSPORTER A"/>
    <property type="match status" value="1"/>
</dbReference>
<evidence type="ECO:0000256" key="1">
    <source>
        <dbReference type="ARBA" id="ARBA00004651"/>
    </source>
</evidence>
<dbReference type="RefSeq" id="WP_073257612.1">
    <property type="nucleotide sequence ID" value="NZ_FRCR01000010.1"/>
</dbReference>